<sequence>MAYEFGEIKFLKDEGADWWETIKKVPIKLVDQDFGVEVPISDLTDSTADEKPKEADDPSSTSKDEQDVSEKVLDLDSFKRKEDAVKNPGYSKVTFDKGYFGAEIFSNQFGNRDFHVKISKGFLIIDACRSSSTEGDGTVWRKFERRYMLPHDCHVSDVLDQLTIEYIEGGIKVNVLKYNPDDSKRSPGKHPALKPAGKSPLKSPPKEKEVPSKKA</sequence>
<dbReference type="InterPro" id="IPR008978">
    <property type="entry name" value="HSP20-like_chaperone"/>
</dbReference>
<protein>
    <recommendedName>
        <fullName evidence="7">SHSP domain-containing protein</fullName>
    </recommendedName>
</protein>
<evidence type="ECO:0000256" key="1">
    <source>
        <dbReference type="SAM" id="MobiDB-lite"/>
    </source>
</evidence>
<dbReference type="Proteomes" id="UP000499080">
    <property type="component" value="Unassembled WGS sequence"/>
</dbReference>
<feature type="region of interest" description="Disordered" evidence="1">
    <location>
        <begin position="178"/>
        <end position="215"/>
    </location>
</feature>
<comment type="caution">
    <text evidence="3">The sequence shown here is derived from an EMBL/GenBank/DDBJ whole genome shotgun (WGS) entry which is preliminary data.</text>
</comment>
<dbReference type="AlphaFoldDB" id="A0A4Y2WXN6"/>
<reference evidence="3 6" key="1">
    <citation type="journal article" date="2019" name="Sci. Rep.">
        <title>Orb-weaving spider Araneus ventricosus genome elucidates the spidroin gene catalogue.</title>
        <authorList>
            <person name="Kono N."/>
            <person name="Nakamura H."/>
            <person name="Ohtoshi R."/>
            <person name="Moran D.A.P."/>
            <person name="Shinohara A."/>
            <person name="Yoshida Y."/>
            <person name="Fujiwara M."/>
            <person name="Mori M."/>
            <person name="Tomita M."/>
            <person name="Arakawa K."/>
        </authorList>
    </citation>
    <scope>NUCLEOTIDE SEQUENCE [LARGE SCALE GENOMIC DNA]</scope>
</reference>
<evidence type="ECO:0000313" key="3">
    <source>
        <dbReference type="EMBL" id="GBO41280.1"/>
    </source>
</evidence>
<dbReference type="EMBL" id="BGPR01067654">
    <property type="protein sequence ID" value="GBO41813.1"/>
    <property type="molecule type" value="Genomic_DNA"/>
</dbReference>
<feature type="region of interest" description="Disordered" evidence="1">
    <location>
        <begin position="41"/>
        <end position="69"/>
    </location>
</feature>
<keyword evidence="6" id="KW-1185">Reference proteome</keyword>
<dbReference type="OrthoDB" id="6419528at2759"/>
<gene>
    <name evidence="3" type="ORF">AVEN_103339_1</name>
    <name evidence="2" type="ORF">AVEN_31564_1</name>
    <name evidence="5" type="ORF">AVEN_41426_1</name>
    <name evidence="4" type="ORF">AVEN_4965_1</name>
</gene>
<dbReference type="Gene3D" id="2.60.40.790">
    <property type="match status" value="1"/>
</dbReference>
<evidence type="ECO:0000313" key="2">
    <source>
        <dbReference type="EMBL" id="GBO41277.1"/>
    </source>
</evidence>
<dbReference type="EMBL" id="BGPR01066851">
    <property type="protein sequence ID" value="GBO41277.1"/>
    <property type="molecule type" value="Genomic_DNA"/>
</dbReference>
<evidence type="ECO:0000313" key="4">
    <source>
        <dbReference type="EMBL" id="GBO41813.1"/>
    </source>
</evidence>
<dbReference type="EMBL" id="BGPR01067662">
    <property type="protein sequence ID" value="GBO41821.1"/>
    <property type="molecule type" value="Genomic_DNA"/>
</dbReference>
<evidence type="ECO:0000313" key="6">
    <source>
        <dbReference type="Proteomes" id="UP000499080"/>
    </source>
</evidence>
<evidence type="ECO:0000313" key="5">
    <source>
        <dbReference type="EMBL" id="GBO41821.1"/>
    </source>
</evidence>
<accession>A0A4Y2WXN6</accession>
<proteinExistence type="predicted"/>
<feature type="compositionally biased region" description="Basic and acidic residues" evidence="1">
    <location>
        <begin position="48"/>
        <end position="69"/>
    </location>
</feature>
<feature type="compositionally biased region" description="Basic and acidic residues" evidence="1">
    <location>
        <begin position="204"/>
        <end position="215"/>
    </location>
</feature>
<organism evidence="3 6">
    <name type="scientific">Araneus ventricosus</name>
    <name type="common">Orbweaver spider</name>
    <name type="synonym">Epeira ventricosa</name>
    <dbReference type="NCBI Taxonomy" id="182803"/>
    <lineage>
        <taxon>Eukaryota</taxon>
        <taxon>Metazoa</taxon>
        <taxon>Ecdysozoa</taxon>
        <taxon>Arthropoda</taxon>
        <taxon>Chelicerata</taxon>
        <taxon>Arachnida</taxon>
        <taxon>Araneae</taxon>
        <taxon>Araneomorphae</taxon>
        <taxon>Entelegynae</taxon>
        <taxon>Araneoidea</taxon>
        <taxon>Araneidae</taxon>
        <taxon>Araneus</taxon>
    </lineage>
</organism>
<dbReference type="EMBL" id="BGPR01066857">
    <property type="protein sequence ID" value="GBO41280.1"/>
    <property type="molecule type" value="Genomic_DNA"/>
</dbReference>
<name>A0A4Y2WXN6_ARAVE</name>
<evidence type="ECO:0008006" key="7">
    <source>
        <dbReference type="Google" id="ProtNLM"/>
    </source>
</evidence>